<dbReference type="GO" id="GO:1900108">
    <property type="term" value="P:negative regulation of nodal signaling pathway"/>
    <property type="evidence" value="ECO:0007669"/>
    <property type="project" value="TreeGrafter"/>
</dbReference>
<dbReference type="Proteomes" id="UP001152622">
    <property type="component" value="Chromosome 5"/>
</dbReference>
<dbReference type="PANTHER" id="PTHR15919">
    <property type="entry name" value="DAPPER-RELATED"/>
    <property type="match status" value="1"/>
</dbReference>
<keyword evidence="5" id="KW-1185">Reference proteome</keyword>
<evidence type="ECO:0008006" key="6">
    <source>
        <dbReference type="Google" id="ProtNLM"/>
    </source>
</evidence>
<feature type="region of interest" description="Disordered" evidence="3">
    <location>
        <begin position="792"/>
        <end position="835"/>
    </location>
</feature>
<proteinExistence type="inferred from homology"/>
<feature type="compositionally biased region" description="Low complexity" evidence="3">
    <location>
        <begin position="805"/>
        <end position="818"/>
    </location>
</feature>
<comment type="caution">
    <text evidence="4">The sequence shown here is derived from an EMBL/GenBank/DDBJ whole genome shotgun (WGS) entry which is preliminary data.</text>
</comment>
<evidence type="ECO:0000256" key="2">
    <source>
        <dbReference type="ARBA" id="ARBA00023054"/>
    </source>
</evidence>
<feature type="region of interest" description="Disordered" evidence="3">
    <location>
        <begin position="515"/>
        <end position="587"/>
    </location>
</feature>
<feature type="compositionally biased region" description="Basic and acidic residues" evidence="3">
    <location>
        <begin position="535"/>
        <end position="550"/>
    </location>
</feature>
<feature type="region of interest" description="Disordered" evidence="3">
    <location>
        <begin position="414"/>
        <end position="439"/>
    </location>
</feature>
<evidence type="ECO:0000256" key="1">
    <source>
        <dbReference type="ARBA" id="ARBA00010807"/>
    </source>
</evidence>
<feature type="region of interest" description="Disordered" evidence="3">
    <location>
        <begin position="748"/>
        <end position="768"/>
    </location>
</feature>
<dbReference type="PANTHER" id="PTHR15919:SF13">
    <property type="entry name" value="DAPPER HOMOLOG 2"/>
    <property type="match status" value="1"/>
</dbReference>
<feature type="region of interest" description="Disordered" evidence="3">
    <location>
        <begin position="238"/>
        <end position="280"/>
    </location>
</feature>
<feature type="compositionally biased region" description="Basic and acidic residues" evidence="3">
    <location>
        <begin position="558"/>
        <end position="577"/>
    </location>
</feature>
<dbReference type="InterPro" id="IPR024843">
    <property type="entry name" value="Dapper"/>
</dbReference>
<dbReference type="GO" id="GO:0005737">
    <property type="term" value="C:cytoplasm"/>
    <property type="evidence" value="ECO:0007669"/>
    <property type="project" value="TreeGrafter"/>
</dbReference>
<protein>
    <recommendedName>
        <fullName evidence="6">Dapper homolog 2</fullName>
    </recommendedName>
</protein>
<gene>
    <name evidence="4" type="ORF">SKAU_G00163120</name>
</gene>
<organism evidence="4 5">
    <name type="scientific">Synaphobranchus kaupii</name>
    <name type="common">Kaup's arrowtooth eel</name>
    <dbReference type="NCBI Taxonomy" id="118154"/>
    <lineage>
        <taxon>Eukaryota</taxon>
        <taxon>Metazoa</taxon>
        <taxon>Chordata</taxon>
        <taxon>Craniata</taxon>
        <taxon>Vertebrata</taxon>
        <taxon>Euteleostomi</taxon>
        <taxon>Actinopterygii</taxon>
        <taxon>Neopterygii</taxon>
        <taxon>Teleostei</taxon>
        <taxon>Anguilliformes</taxon>
        <taxon>Synaphobranchidae</taxon>
        <taxon>Synaphobranchus</taxon>
    </lineage>
</organism>
<feature type="region of interest" description="Disordered" evidence="3">
    <location>
        <begin position="301"/>
        <end position="330"/>
    </location>
</feature>
<evidence type="ECO:0000313" key="5">
    <source>
        <dbReference type="Proteomes" id="UP001152622"/>
    </source>
</evidence>
<sequence>MLAANGGISHHTSAATETHGLLKAPFHLTVLPIDEVIIAKASHAYTLSCIYFQKSQAYFSGHVRTAPFIMLSKKISGSGLLNAAAGIDRGRVGERLRAALAGLQELHFLKEKQRNMVFWALRMDREEPVSSHDPSAENPQVDTEEQRLEATLTALKQQLSRLRRQDVGLKSHLQQLDQQISELKLDVCKVSSEHLETDSRPSSGFYDLSDGGSGSLSNSCTSVYSECLSSSQTSLLPNPCLPGAAPHLHRPPGPPEASRRRSADESTAHGESPRAAGVRLGSSWIRTGTTGVDRARQRPVSTGDLDRIPTHVPGLDGKKSSLCHNPRHPTVDSKYQSNLVSRSGAEVYRYPSPLHAVALQSPIFSLSGDGATPTAREAVGTQGGASESPQRRAEGPENRPVIYINKLLQRSLSKTSLQGEVGKDRAQPPTRSHPEAPAVITGVPGVIGGLALRPQDQSLTQRQVEMGREYPLEPGRNPAPLHCSHDLLNRISPASIPNHAEEGHCLCRCYPAAPRESKPRDVPAPSEQSSCVEEEERKSRCPDKSNREHLSGAALVRKLSDRRPRVVRSASKEEGKGQGRPPVGGAQPEFVHAQFVPAGSQRVKVRQADRKTKAVRLRKRSCEKPRATKQQQLAPGEMGREAAAGMDRGPKQVGPARASRKPTLNWGEGSARSCSETSLSASAFPHRPSQLDLSLRAGKAHRPQSQEVALADLARRKQVTRKGPSAAEVTGQRAQGVATQAAISYASRYPPAPYPAQRSRYRPPSESEYSADCASLFHSTIAESSEGELSDFTANRFGDSESSHDSGSTSESDSSLSPGEEEEEEEDDAEGGLVWAEAALGSTAAGLSLQQSRAEPPACRIKASRALKKKIRHFQPAALKVMTLV</sequence>
<comment type="similarity">
    <text evidence="1">Belongs to the dapper family.</text>
</comment>
<evidence type="ECO:0000256" key="3">
    <source>
        <dbReference type="SAM" id="MobiDB-lite"/>
    </source>
</evidence>
<reference evidence="4" key="1">
    <citation type="journal article" date="2023" name="Science">
        <title>Genome structures resolve the early diversification of teleost fishes.</title>
        <authorList>
            <person name="Parey E."/>
            <person name="Louis A."/>
            <person name="Montfort J."/>
            <person name="Bouchez O."/>
            <person name="Roques C."/>
            <person name="Iampietro C."/>
            <person name="Lluch J."/>
            <person name="Castinel A."/>
            <person name="Donnadieu C."/>
            <person name="Desvignes T."/>
            <person name="Floi Bucao C."/>
            <person name="Jouanno E."/>
            <person name="Wen M."/>
            <person name="Mejri S."/>
            <person name="Dirks R."/>
            <person name="Jansen H."/>
            <person name="Henkel C."/>
            <person name="Chen W.J."/>
            <person name="Zahm M."/>
            <person name="Cabau C."/>
            <person name="Klopp C."/>
            <person name="Thompson A.W."/>
            <person name="Robinson-Rechavi M."/>
            <person name="Braasch I."/>
            <person name="Lecointre G."/>
            <person name="Bobe J."/>
            <person name="Postlethwait J.H."/>
            <person name="Berthelot C."/>
            <person name="Roest Crollius H."/>
            <person name="Guiguen Y."/>
        </authorList>
    </citation>
    <scope>NUCLEOTIDE SEQUENCE</scope>
    <source>
        <strain evidence="4">WJC10195</strain>
    </source>
</reference>
<name>A0A9Q1FJE3_SYNKA</name>
<keyword evidence="2" id="KW-0175">Coiled coil</keyword>
<accession>A0A9Q1FJE3</accession>
<dbReference type="EMBL" id="JAINUF010000005">
    <property type="protein sequence ID" value="KAJ8359787.1"/>
    <property type="molecule type" value="Genomic_DNA"/>
</dbReference>
<dbReference type="OrthoDB" id="9950432at2759"/>
<dbReference type="AlphaFoldDB" id="A0A9Q1FJE3"/>
<feature type="region of interest" description="Disordered" evidence="3">
    <location>
        <begin position="368"/>
        <end position="399"/>
    </location>
</feature>
<feature type="region of interest" description="Disordered" evidence="3">
    <location>
        <begin position="617"/>
        <end position="672"/>
    </location>
</feature>
<dbReference type="Pfam" id="PF15268">
    <property type="entry name" value="Dapper"/>
    <property type="match status" value="1"/>
</dbReference>
<feature type="region of interest" description="Disordered" evidence="3">
    <location>
        <begin position="715"/>
        <end position="735"/>
    </location>
</feature>
<feature type="compositionally biased region" description="Basic and acidic residues" evidence="3">
    <location>
        <begin position="257"/>
        <end position="272"/>
    </location>
</feature>
<feature type="compositionally biased region" description="Acidic residues" evidence="3">
    <location>
        <begin position="819"/>
        <end position="830"/>
    </location>
</feature>
<evidence type="ECO:0000313" key="4">
    <source>
        <dbReference type="EMBL" id="KAJ8359787.1"/>
    </source>
</evidence>
<feature type="compositionally biased region" description="Low complexity" evidence="3">
    <location>
        <begin position="748"/>
        <end position="764"/>
    </location>
</feature>